<reference evidence="2 3" key="1">
    <citation type="submission" date="2019-11" db="EMBL/GenBank/DDBJ databases">
        <title>Nocardia sp. nov. CT2-14 isolated from soil.</title>
        <authorList>
            <person name="Kanchanasin P."/>
            <person name="Tanasupawat S."/>
            <person name="Yuki M."/>
            <person name="Kudo T."/>
        </authorList>
    </citation>
    <scope>NUCLEOTIDE SEQUENCE [LARGE SCALE GENOMIC DNA]</scope>
    <source>
        <strain evidence="2 3">CT2-14</strain>
    </source>
</reference>
<dbReference type="PANTHER" id="PTHR43677:SF4">
    <property type="entry name" value="QUINONE OXIDOREDUCTASE-LIKE PROTEIN 2"/>
    <property type="match status" value="1"/>
</dbReference>
<dbReference type="SUPFAM" id="SSF51735">
    <property type="entry name" value="NAD(P)-binding Rossmann-fold domains"/>
    <property type="match status" value="1"/>
</dbReference>
<gene>
    <name evidence="2" type="ORF">GLP40_01120</name>
</gene>
<protein>
    <submittedName>
        <fullName evidence="2">Zinc-binding dehydrogenase</fullName>
    </submittedName>
</protein>
<comment type="caution">
    <text evidence="2">The sequence shown here is derived from an EMBL/GenBank/DDBJ whole genome shotgun (WGS) entry which is preliminary data.</text>
</comment>
<evidence type="ECO:0000313" key="2">
    <source>
        <dbReference type="EMBL" id="MTE11393.1"/>
    </source>
</evidence>
<sequence>MRKIQFSGRTPAVVTAAELMPGPGRLLVRTELAGVHLGLVRMLQRDSGPDGGEIVGTVVAAGPDLAEWVGKRVGGVVFEGAYAEFALAAPQLMSEIPAGVDAADALALVRGGVIALGLLRTARFTAGESVMVTGAASGVGHLAVQLARALGASRVIAAVGSADKADFLRGCGADEVVTYDEAWTERVDIVLDGVGGEMAQRCVETLGPNGRLIAFSAFGGAIESGSLLGELKTVTGFSMGLLSRTRADLLDTWRVELWNLLAAGRIRPRHTVLPLAEMDAAIALIETRRNLGRVAVCTA</sequence>
<dbReference type="GO" id="GO:0016491">
    <property type="term" value="F:oxidoreductase activity"/>
    <property type="evidence" value="ECO:0007669"/>
    <property type="project" value="InterPro"/>
</dbReference>
<dbReference type="EMBL" id="WMBB01000001">
    <property type="protein sequence ID" value="MTE11393.1"/>
    <property type="molecule type" value="Genomic_DNA"/>
</dbReference>
<dbReference type="Pfam" id="PF00107">
    <property type="entry name" value="ADH_zinc_N"/>
    <property type="match status" value="1"/>
</dbReference>
<dbReference type="SUPFAM" id="SSF50129">
    <property type="entry name" value="GroES-like"/>
    <property type="match status" value="1"/>
</dbReference>
<evidence type="ECO:0000313" key="3">
    <source>
        <dbReference type="Proteomes" id="UP000432464"/>
    </source>
</evidence>
<dbReference type="Gene3D" id="3.90.180.10">
    <property type="entry name" value="Medium-chain alcohol dehydrogenases, catalytic domain"/>
    <property type="match status" value="1"/>
</dbReference>
<organism evidence="2 3">
    <name type="scientific">Nocardia aurantiaca</name>
    <dbReference type="NCBI Taxonomy" id="2675850"/>
    <lineage>
        <taxon>Bacteria</taxon>
        <taxon>Bacillati</taxon>
        <taxon>Actinomycetota</taxon>
        <taxon>Actinomycetes</taxon>
        <taxon>Mycobacteriales</taxon>
        <taxon>Nocardiaceae</taxon>
        <taxon>Nocardia</taxon>
    </lineage>
</organism>
<dbReference type="RefSeq" id="WP_154785921.1">
    <property type="nucleotide sequence ID" value="NZ_WMBB01000001.1"/>
</dbReference>
<dbReference type="InterPro" id="IPR036291">
    <property type="entry name" value="NAD(P)-bd_dom_sf"/>
</dbReference>
<name>A0A6I3KLD1_9NOCA</name>
<dbReference type="InterPro" id="IPR011032">
    <property type="entry name" value="GroES-like_sf"/>
</dbReference>
<dbReference type="SMART" id="SM00829">
    <property type="entry name" value="PKS_ER"/>
    <property type="match status" value="1"/>
</dbReference>
<dbReference type="Gene3D" id="3.40.50.720">
    <property type="entry name" value="NAD(P)-binding Rossmann-like Domain"/>
    <property type="match status" value="1"/>
</dbReference>
<dbReference type="Proteomes" id="UP000432464">
    <property type="component" value="Unassembled WGS sequence"/>
</dbReference>
<dbReference type="InterPro" id="IPR020843">
    <property type="entry name" value="ER"/>
</dbReference>
<accession>A0A6I3KLD1</accession>
<dbReference type="InterPro" id="IPR013149">
    <property type="entry name" value="ADH-like_C"/>
</dbReference>
<evidence type="ECO:0000259" key="1">
    <source>
        <dbReference type="SMART" id="SM00829"/>
    </source>
</evidence>
<dbReference type="InterPro" id="IPR051397">
    <property type="entry name" value="Zn-ADH-like_protein"/>
</dbReference>
<dbReference type="AlphaFoldDB" id="A0A6I3KLD1"/>
<feature type="domain" description="Enoyl reductase (ER)" evidence="1">
    <location>
        <begin position="8"/>
        <end position="296"/>
    </location>
</feature>
<dbReference type="PANTHER" id="PTHR43677">
    <property type="entry name" value="SHORT-CHAIN DEHYDROGENASE/REDUCTASE"/>
    <property type="match status" value="1"/>
</dbReference>
<proteinExistence type="predicted"/>
<keyword evidence="3" id="KW-1185">Reference proteome</keyword>